<evidence type="ECO:0000256" key="4">
    <source>
        <dbReference type="ARBA" id="ARBA00022692"/>
    </source>
</evidence>
<dbReference type="GO" id="GO:0005524">
    <property type="term" value="F:ATP binding"/>
    <property type="evidence" value="ECO:0007669"/>
    <property type="project" value="UniProtKB-KW"/>
</dbReference>
<evidence type="ECO:0000256" key="9">
    <source>
        <dbReference type="SAM" id="Phobius"/>
    </source>
</evidence>
<dbReference type="InterPro" id="IPR003439">
    <property type="entry name" value="ABC_transporter-like_ATP-bd"/>
</dbReference>
<organism evidence="12 13">
    <name type="scientific">Aedoeadaptatus coxii</name>
    <dbReference type="NCBI Taxonomy" id="755172"/>
    <lineage>
        <taxon>Bacteria</taxon>
        <taxon>Bacillati</taxon>
        <taxon>Bacillota</taxon>
        <taxon>Tissierellia</taxon>
        <taxon>Tissierellales</taxon>
        <taxon>Peptoniphilaceae</taxon>
        <taxon>Aedoeadaptatus</taxon>
    </lineage>
</organism>
<comment type="subcellular location">
    <subcellularLocation>
        <location evidence="1">Cell membrane</location>
        <topology evidence="1">Multi-pass membrane protein</topology>
    </subcellularLocation>
</comment>
<dbReference type="EMBL" id="LSDG01000013">
    <property type="protein sequence ID" value="KXB67768.1"/>
    <property type="molecule type" value="Genomic_DNA"/>
</dbReference>
<dbReference type="GO" id="GO:0016887">
    <property type="term" value="F:ATP hydrolysis activity"/>
    <property type="evidence" value="ECO:0007669"/>
    <property type="project" value="InterPro"/>
</dbReference>
<evidence type="ECO:0000256" key="5">
    <source>
        <dbReference type="ARBA" id="ARBA00022741"/>
    </source>
</evidence>
<dbReference type="SUPFAM" id="SSF52540">
    <property type="entry name" value="P-loop containing nucleoside triphosphate hydrolases"/>
    <property type="match status" value="1"/>
</dbReference>
<feature type="transmembrane region" description="Helical" evidence="9">
    <location>
        <begin position="49"/>
        <end position="75"/>
    </location>
</feature>
<dbReference type="PATRIC" id="fig|755172.3.peg.411"/>
<feature type="domain" description="ABC transmembrane type-1" evidence="11">
    <location>
        <begin position="16"/>
        <end position="295"/>
    </location>
</feature>
<dbReference type="PROSITE" id="PS00211">
    <property type="entry name" value="ABC_TRANSPORTER_1"/>
    <property type="match status" value="1"/>
</dbReference>
<evidence type="ECO:0000256" key="3">
    <source>
        <dbReference type="ARBA" id="ARBA00022475"/>
    </source>
</evidence>
<evidence type="ECO:0000256" key="2">
    <source>
        <dbReference type="ARBA" id="ARBA00022448"/>
    </source>
</evidence>
<dbReference type="RefSeq" id="WP_068366919.1">
    <property type="nucleotide sequence ID" value="NZ_KQ960165.1"/>
</dbReference>
<gene>
    <name evidence="12" type="ORF">HMPREF1863_00430</name>
</gene>
<evidence type="ECO:0000259" key="11">
    <source>
        <dbReference type="PROSITE" id="PS50929"/>
    </source>
</evidence>
<evidence type="ECO:0000259" key="10">
    <source>
        <dbReference type="PROSITE" id="PS50893"/>
    </source>
</evidence>
<accession>A0A134AJ58</accession>
<evidence type="ECO:0000256" key="7">
    <source>
        <dbReference type="ARBA" id="ARBA00022989"/>
    </source>
</evidence>
<dbReference type="CDD" id="cd18548">
    <property type="entry name" value="ABC_6TM_Tm287_like"/>
    <property type="match status" value="1"/>
</dbReference>
<dbReference type="GO" id="GO:0015421">
    <property type="term" value="F:ABC-type oligopeptide transporter activity"/>
    <property type="evidence" value="ECO:0007669"/>
    <property type="project" value="TreeGrafter"/>
</dbReference>
<dbReference type="PANTHER" id="PTHR43394">
    <property type="entry name" value="ATP-DEPENDENT PERMEASE MDL1, MITOCHONDRIAL"/>
    <property type="match status" value="1"/>
</dbReference>
<dbReference type="InterPro" id="IPR011527">
    <property type="entry name" value="ABC1_TM_dom"/>
</dbReference>
<feature type="domain" description="ABC transporter" evidence="10">
    <location>
        <begin position="327"/>
        <end position="563"/>
    </location>
</feature>
<keyword evidence="3" id="KW-1003">Cell membrane</keyword>
<dbReference type="PANTHER" id="PTHR43394:SF1">
    <property type="entry name" value="ATP-BINDING CASSETTE SUB-FAMILY B MEMBER 10, MITOCHONDRIAL"/>
    <property type="match status" value="1"/>
</dbReference>
<evidence type="ECO:0000313" key="13">
    <source>
        <dbReference type="Proteomes" id="UP000070442"/>
    </source>
</evidence>
<feature type="transmembrane region" description="Helical" evidence="9">
    <location>
        <begin position="7"/>
        <end position="29"/>
    </location>
</feature>
<dbReference type="InterPro" id="IPR036640">
    <property type="entry name" value="ABC1_TM_sf"/>
</dbReference>
<protein>
    <submittedName>
        <fullName evidence="12">ABC transporter, ATP-binding protein</fullName>
    </submittedName>
</protein>
<feature type="transmembrane region" description="Helical" evidence="9">
    <location>
        <begin position="152"/>
        <end position="171"/>
    </location>
</feature>
<dbReference type="SUPFAM" id="SSF90123">
    <property type="entry name" value="ABC transporter transmembrane region"/>
    <property type="match status" value="1"/>
</dbReference>
<dbReference type="Gene3D" id="3.40.50.300">
    <property type="entry name" value="P-loop containing nucleotide triphosphate hydrolases"/>
    <property type="match status" value="1"/>
</dbReference>
<dbReference type="FunFam" id="3.40.50.300:FF:000221">
    <property type="entry name" value="Multidrug ABC transporter ATP-binding protein"/>
    <property type="match status" value="1"/>
</dbReference>
<dbReference type="Proteomes" id="UP000070442">
    <property type="component" value="Unassembled WGS sequence"/>
</dbReference>
<keyword evidence="5" id="KW-0547">Nucleotide-binding</keyword>
<proteinExistence type="predicted"/>
<dbReference type="STRING" id="755172.HMPREF1863_00430"/>
<feature type="transmembrane region" description="Helical" evidence="9">
    <location>
        <begin position="275"/>
        <end position="293"/>
    </location>
</feature>
<keyword evidence="13" id="KW-1185">Reference proteome</keyword>
<dbReference type="InterPro" id="IPR039421">
    <property type="entry name" value="Type_1_exporter"/>
</dbReference>
<dbReference type="Gene3D" id="1.20.1560.10">
    <property type="entry name" value="ABC transporter type 1, transmembrane domain"/>
    <property type="match status" value="1"/>
</dbReference>
<feature type="transmembrane region" description="Helical" evidence="9">
    <location>
        <begin position="126"/>
        <end position="146"/>
    </location>
</feature>
<evidence type="ECO:0000256" key="1">
    <source>
        <dbReference type="ARBA" id="ARBA00004651"/>
    </source>
</evidence>
<keyword evidence="6 12" id="KW-0067">ATP-binding</keyword>
<dbReference type="InterPro" id="IPR027417">
    <property type="entry name" value="P-loop_NTPase"/>
</dbReference>
<evidence type="ECO:0000256" key="8">
    <source>
        <dbReference type="ARBA" id="ARBA00023136"/>
    </source>
</evidence>
<dbReference type="InterPro" id="IPR017871">
    <property type="entry name" value="ABC_transporter-like_CS"/>
</dbReference>
<keyword evidence="7 9" id="KW-1133">Transmembrane helix</keyword>
<keyword evidence="2" id="KW-0813">Transport</keyword>
<feature type="transmembrane region" description="Helical" evidence="9">
    <location>
        <begin position="232"/>
        <end position="255"/>
    </location>
</feature>
<reference evidence="13" key="1">
    <citation type="submission" date="2016-01" db="EMBL/GenBank/DDBJ databases">
        <authorList>
            <person name="Mitreva M."/>
            <person name="Pepin K.H."/>
            <person name="Mihindukulasuriya K.A."/>
            <person name="Fulton R."/>
            <person name="Fronick C."/>
            <person name="O'Laughlin M."/>
            <person name="Miner T."/>
            <person name="Herter B."/>
            <person name="Rosa B.A."/>
            <person name="Cordes M."/>
            <person name="Tomlinson C."/>
            <person name="Wollam A."/>
            <person name="Palsikar V.B."/>
            <person name="Mardis E.R."/>
            <person name="Wilson R.K."/>
        </authorList>
    </citation>
    <scope>NUCLEOTIDE SEQUENCE [LARGE SCALE GENOMIC DNA]</scope>
    <source>
        <strain evidence="13">DNF00729</strain>
    </source>
</reference>
<sequence length="572" mass="63469">MKDYIKPYIPLIVPEILLIAMSILADLFLPRLMSHIIDYGVLKSNVDIILSYALPMVGLAVFSVLLMTAAGYLAAKIAMGFSKDLRRGLFSHVMNLGFEQFEQFGAPSILTRATDDINQLERMAVVVLRPLVRAPLMFLGATYMALTTDVKLSGVILISAPMLLGVVVFIAKKSLPGFMRARELMDKISLRFRERLTGIRVIRAFQKESYENDHFSHINDDMRKVNERVNNYLILMLPAFNLIFNMTMIAILYFGAGRISAGSIEVGDLMAFIQYIIQIMFALSMFAMLFAFYPGAKASRDRIVEVLNTPIKKEENTLSLPAGETSLVFDDVSFAYPGAERPVLSHLSFEVKAGEKIAIIGGTGSGKSTILKLIHRFYDVTDGEIRLNGVNIQKLSQKELRCALGYAPQQAKLLKRSVRDNIGISRDKPLTGDEAAHYLSVAQAYSFVSEMDDGMDSEVAQTGKNLSGGQKQRLSIARALAKEPNVLLFDDAFSALDFNTDKTLRRALTPLTEKVATIIVAQRVMTVLDCDEILVLEDGKIISRGTHDELMNTSDVYREIAASQLGEEVVYG</sequence>
<keyword evidence="8 9" id="KW-0472">Membrane</keyword>
<name>A0A134AJ58_9FIRM</name>
<evidence type="ECO:0000256" key="6">
    <source>
        <dbReference type="ARBA" id="ARBA00022840"/>
    </source>
</evidence>
<dbReference type="Pfam" id="PF00005">
    <property type="entry name" value="ABC_tran"/>
    <property type="match status" value="1"/>
</dbReference>
<dbReference type="PROSITE" id="PS50893">
    <property type="entry name" value="ABC_TRANSPORTER_2"/>
    <property type="match status" value="1"/>
</dbReference>
<evidence type="ECO:0000313" key="12">
    <source>
        <dbReference type="EMBL" id="KXB67768.1"/>
    </source>
</evidence>
<dbReference type="Pfam" id="PF00664">
    <property type="entry name" value="ABC_membrane"/>
    <property type="match status" value="1"/>
</dbReference>
<comment type="caution">
    <text evidence="12">The sequence shown here is derived from an EMBL/GenBank/DDBJ whole genome shotgun (WGS) entry which is preliminary data.</text>
</comment>
<dbReference type="PROSITE" id="PS50929">
    <property type="entry name" value="ABC_TM1F"/>
    <property type="match status" value="1"/>
</dbReference>
<keyword evidence="4 9" id="KW-0812">Transmembrane</keyword>
<dbReference type="SMART" id="SM00382">
    <property type="entry name" value="AAA"/>
    <property type="match status" value="1"/>
</dbReference>
<dbReference type="OrthoDB" id="9762778at2"/>
<dbReference type="AlphaFoldDB" id="A0A134AJ58"/>
<dbReference type="InterPro" id="IPR003593">
    <property type="entry name" value="AAA+_ATPase"/>
</dbReference>
<dbReference type="GO" id="GO:0005886">
    <property type="term" value="C:plasma membrane"/>
    <property type="evidence" value="ECO:0007669"/>
    <property type="project" value="UniProtKB-SubCell"/>
</dbReference>